<reference evidence="1 2" key="1">
    <citation type="submission" date="2024-01" db="EMBL/GenBank/DDBJ databases">
        <title>Genome assemblies of Stephania.</title>
        <authorList>
            <person name="Yang L."/>
        </authorList>
    </citation>
    <scope>NUCLEOTIDE SEQUENCE [LARGE SCALE GENOMIC DNA]</scope>
    <source>
        <strain evidence="1">YNDBR</strain>
        <tissue evidence="1">Leaf</tissue>
    </source>
</reference>
<dbReference type="EMBL" id="JBBNAF010000001">
    <property type="protein sequence ID" value="KAK9167981.1"/>
    <property type="molecule type" value="Genomic_DNA"/>
</dbReference>
<evidence type="ECO:0000313" key="1">
    <source>
        <dbReference type="EMBL" id="KAK9167981.1"/>
    </source>
</evidence>
<organism evidence="1 2">
    <name type="scientific">Stephania yunnanensis</name>
    <dbReference type="NCBI Taxonomy" id="152371"/>
    <lineage>
        <taxon>Eukaryota</taxon>
        <taxon>Viridiplantae</taxon>
        <taxon>Streptophyta</taxon>
        <taxon>Embryophyta</taxon>
        <taxon>Tracheophyta</taxon>
        <taxon>Spermatophyta</taxon>
        <taxon>Magnoliopsida</taxon>
        <taxon>Ranunculales</taxon>
        <taxon>Menispermaceae</taxon>
        <taxon>Menispermoideae</taxon>
        <taxon>Cissampelideae</taxon>
        <taxon>Stephania</taxon>
    </lineage>
</organism>
<name>A0AAP0Q9J2_9MAGN</name>
<comment type="caution">
    <text evidence="1">The sequence shown here is derived from an EMBL/GenBank/DDBJ whole genome shotgun (WGS) entry which is preliminary data.</text>
</comment>
<sequence length="56" mass="6424">MNCKLHVKPRYVSNQSTLQLNNFELSGIAQLNCWNLASFLTPRSSLPSDLQWRSTD</sequence>
<dbReference type="Proteomes" id="UP001420932">
    <property type="component" value="Unassembled WGS sequence"/>
</dbReference>
<evidence type="ECO:0000313" key="2">
    <source>
        <dbReference type="Proteomes" id="UP001420932"/>
    </source>
</evidence>
<dbReference type="AlphaFoldDB" id="A0AAP0Q9J2"/>
<accession>A0AAP0Q9J2</accession>
<protein>
    <submittedName>
        <fullName evidence="1">Uncharacterized protein</fullName>
    </submittedName>
</protein>
<proteinExistence type="predicted"/>
<gene>
    <name evidence="1" type="ORF">Syun_000121</name>
</gene>
<keyword evidence="2" id="KW-1185">Reference proteome</keyword>